<dbReference type="Gene3D" id="3.30.300.220">
    <property type="match status" value="1"/>
</dbReference>
<evidence type="ECO:0000256" key="1">
    <source>
        <dbReference type="ARBA" id="ARBA00005254"/>
    </source>
</evidence>
<evidence type="ECO:0000256" key="2">
    <source>
        <dbReference type="SAM" id="MobiDB-lite"/>
    </source>
</evidence>
<dbReference type="Gene3D" id="3.90.226.10">
    <property type="entry name" value="2-enoyl-CoA Hydratase, Chain A, domain 1"/>
    <property type="match status" value="1"/>
</dbReference>
<protein>
    <submittedName>
        <fullName evidence="3">Putative enoyl-CoA-hydratase</fullName>
    </submittedName>
</protein>
<proteinExistence type="inferred from homology"/>
<comment type="similarity">
    <text evidence="1">Belongs to the enoyl-CoA hydratase/isomerase family.</text>
</comment>
<evidence type="ECO:0000313" key="3">
    <source>
        <dbReference type="EMBL" id="BAM76234.1"/>
    </source>
</evidence>
<accession>L8AZB7</accession>
<dbReference type="AlphaFoldDB" id="L8AZB7"/>
<gene>
    <name evidence="3" type="primary">orf2</name>
</gene>
<sequence>MTTSSVPSRTASSRTAAGPHADGGVLVSRRDHVLHVTLCRTLALNSVDEEMSWHLNAVWHGVHDDPGIEAIIISGAGAEAFSIGFDHSRPPAVPISPRKCGVDRFLVVAVNGIACREAMQWVREADVVVASSHARFFEPFAEDGVLRESPRVACEIAPTVHRPITAQQALEIGLVDDVVPLNLLQSTAARRARLP</sequence>
<reference evidence="3" key="2">
    <citation type="journal article" date="2013" name="J. Biosci. Bioeng.">
        <title>Gene cluster and regulation system for 1,1-dichloro-2,2-bis(4-chlorophenyl)ethylene (DDE) degradation in Janibacter sp. TYM3221.</title>
        <authorList>
            <person name="Thi Nguyen P.A."/>
            <person name="Thi Trinh T.H."/>
            <person name="Fukumitsu Y."/>
            <person name="Shimodaira J."/>
            <person name="Miyauchi K."/>
            <person name="Tokuda M."/>
            <person name="Kasai D."/>
            <person name="Masai E."/>
            <person name="Fukuda M."/>
        </authorList>
    </citation>
    <scope>NUCLEOTIDE SEQUENCE</scope>
    <source>
        <strain evidence="3">TYM3221</strain>
    </source>
</reference>
<feature type="region of interest" description="Disordered" evidence="2">
    <location>
        <begin position="1"/>
        <end position="23"/>
    </location>
</feature>
<dbReference type="CDD" id="cd06558">
    <property type="entry name" value="crotonase-like"/>
    <property type="match status" value="1"/>
</dbReference>
<reference evidence="3" key="1">
    <citation type="submission" date="2012-07" db="EMBL/GenBank/DDBJ databases">
        <authorList>
            <person name="Nguyen A.T."/>
            <person name="Trinh H.T."/>
            <person name="Fukumitsu Y."/>
            <person name="Shimodaira J."/>
            <person name="Miyauchi K."/>
            <person name="Tokuda M."/>
            <person name="Kasai D."/>
            <person name="Masai E."/>
            <person name="Fukuda M."/>
        </authorList>
    </citation>
    <scope>NUCLEOTIDE SEQUENCE</scope>
    <source>
        <strain evidence="3">TYM3221</strain>
    </source>
</reference>
<dbReference type="EMBL" id="AB733643">
    <property type="protein sequence ID" value="BAM76234.1"/>
    <property type="molecule type" value="Genomic_DNA"/>
</dbReference>
<feature type="compositionally biased region" description="Polar residues" evidence="2">
    <location>
        <begin position="1"/>
        <end position="15"/>
    </location>
</feature>
<dbReference type="PANTHER" id="PTHR43802:SF1">
    <property type="entry name" value="IP11341P-RELATED"/>
    <property type="match status" value="1"/>
</dbReference>
<dbReference type="InterPro" id="IPR029045">
    <property type="entry name" value="ClpP/crotonase-like_dom_sf"/>
</dbReference>
<organism evidence="3">
    <name type="scientific">Janibacter sp. TYM3221</name>
    <dbReference type="NCBI Taxonomy" id="946335"/>
    <lineage>
        <taxon>Bacteria</taxon>
        <taxon>Bacillati</taxon>
        <taxon>Actinomycetota</taxon>
        <taxon>Actinomycetes</taxon>
        <taxon>Micrococcales</taxon>
        <taxon>Intrasporangiaceae</taxon>
        <taxon>Janibacter</taxon>
    </lineage>
</organism>
<dbReference type="SUPFAM" id="SSF52096">
    <property type="entry name" value="ClpP/crotonase"/>
    <property type="match status" value="1"/>
</dbReference>
<name>L8AZB7_9MICO</name>
<dbReference type="PANTHER" id="PTHR43802">
    <property type="entry name" value="ENOYL-COA HYDRATASE"/>
    <property type="match status" value="1"/>
</dbReference>